<dbReference type="PROSITE" id="PS50948">
    <property type="entry name" value="PAN"/>
    <property type="match status" value="1"/>
</dbReference>
<dbReference type="Pfam" id="PF08276">
    <property type="entry name" value="PAN_2"/>
    <property type="match status" value="1"/>
</dbReference>
<dbReference type="GO" id="GO:0048544">
    <property type="term" value="P:recognition of pollen"/>
    <property type="evidence" value="ECO:0007669"/>
    <property type="project" value="InterPro"/>
</dbReference>
<proteinExistence type="predicted"/>
<protein>
    <recommendedName>
        <fullName evidence="3">Apple domain-containing protein</fullName>
    </recommendedName>
</protein>
<dbReference type="Proteomes" id="UP000631114">
    <property type="component" value="Unassembled WGS sequence"/>
</dbReference>
<evidence type="ECO:0000256" key="2">
    <source>
        <dbReference type="ARBA" id="ARBA00023157"/>
    </source>
</evidence>
<dbReference type="InterPro" id="IPR003609">
    <property type="entry name" value="Pan_app"/>
</dbReference>
<name>A0A835H2H7_9MAGN</name>
<dbReference type="OrthoDB" id="4062651at2759"/>
<evidence type="ECO:0000313" key="4">
    <source>
        <dbReference type="EMBL" id="KAF9590373.1"/>
    </source>
</evidence>
<dbReference type="Pfam" id="PF00954">
    <property type="entry name" value="S_locus_glycop"/>
    <property type="match status" value="1"/>
</dbReference>
<dbReference type="EMBL" id="JADFTS010000009">
    <property type="protein sequence ID" value="KAF9590373.1"/>
    <property type="molecule type" value="Genomic_DNA"/>
</dbReference>
<evidence type="ECO:0000259" key="3">
    <source>
        <dbReference type="PROSITE" id="PS50948"/>
    </source>
</evidence>
<keyword evidence="1" id="KW-0732">Signal</keyword>
<dbReference type="PANTHER" id="PTHR32444">
    <property type="entry name" value="BULB-TYPE LECTIN DOMAIN-CONTAINING PROTEIN"/>
    <property type="match status" value="1"/>
</dbReference>
<accession>A0A835H2H7</accession>
<evidence type="ECO:0000313" key="5">
    <source>
        <dbReference type="Proteomes" id="UP000631114"/>
    </source>
</evidence>
<keyword evidence="5" id="KW-1185">Reference proteome</keyword>
<evidence type="ECO:0000256" key="1">
    <source>
        <dbReference type="ARBA" id="ARBA00022729"/>
    </source>
</evidence>
<dbReference type="PANTHER" id="PTHR32444:SF247">
    <property type="entry name" value="OS01G0958200 PROTEIN"/>
    <property type="match status" value="1"/>
</dbReference>
<comment type="caution">
    <text evidence="4">The sequence shown here is derived from an EMBL/GenBank/DDBJ whole genome shotgun (WGS) entry which is preliminary data.</text>
</comment>
<reference evidence="4 5" key="1">
    <citation type="submission" date="2020-10" db="EMBL/GenBank/DDBJ databases">
        <title>The Coptis chinensis genome and diversification of protoberbering-type alkaloids.</title>
        <authorList>
            <person name="Wang B."/>
            <person name="Shu S."/>
            <person name="Song C."/>
            <person name="Liu Y."/>
        </authorList>
    </citation>
    <scope>NUCLEOTIDE SEQUENCE [LARGE SCALE GENOMIC DNA]</scope>
    <source>
        <strain evidence="4">HL-2020</strain>
        <tissue evidence="4">Leaf</tissue>
    </source>
</reference>
<dbReference type="InterPro" id="IPR000858">
    <property type="entry name" value="S_locus_glycoprot_dom"/>
</dbReference>
<sequence>MRSNYNNISYTKNENESYFTYSLYTTIVSRFVLDVSGQIKLSSWAADTKNWSVFWYQPRQHCDVYAFCGAFGICNKKDGLPICTCLDGFKPRSPEEWNLADYSGGCLRKAFLQCGVENGFMKVRYRPLGSNNLSSIETVENCKLACLNNCSCNAYASTLGV</sequence>
<keyword evidence="2" id="KW-1015">Disulfide bond</keyword>
<dbReference type="AlphaFoldDB" id="A0A835H2H7"/>
<feature type="domain" description="Apple" evidence="3">
    <location>
        <begin position="114"/>
        <end position="161"/>
    </location>
</feature>
<gene>
    <name evidence="4" type="ORF">IFM89_033899</name>
</gene>
<organism evidence="4 5">
    <name type="scientific">Coptis chinensis</name>
    <dbReference type="NCBI Taxonomy" id="261450"/>
    <lineage>
        <taxon>Eukaryota</taxon>
        <taxon>Viridiplantae</taxon>
        <taxon>Streptophyta</taxon>
        <taxon>Embryophyta</taxon>
        <taxon>Tracheophyta</taxon>
        <taxon>Spermatophyta</taxon>
        <taxon>Magnoliopsida</taxon>
        <taxon>Ranunculales</taxon>
        <taxon>Ranunculaceae</taxon>
        <taxon>Coptidoideae</taxon>
        <taxon>Coptis</taxon>
    </lineage>
</organism>